<dbReference type="InterPro" id="IPR005530">
    <property type="entry name" value="SPW"/>
</dbReference>
<feature type="domain" description="SPW repeat-containing integral membrane" evidence="2">
    <location>
        <begin position="12"/>
        <end position="106"/>
    </location>
</feature>
<evidence type="ECO:0000259" key="2">
    <source>
        <dbReference type="Pfam" id="PF03779"/>
    </source>
</evidence>
<dbReference type="Pfam" id="PF03779">
    <property type="entry name" value="SPW"/>
    <property type="match status" value="1"/>
</dbReference>
<evidence type="ECO:0000313" key="4">
    <source>
        <dbReference type="Proteomes" id="UP000294911"/>
    </source>
</evidence>
<keyword evidence="1" id="KW-0812">Transmembrane</keyword>
<sequence length="123" mass="13085">MSDLSTRSWTRWQDWGEVVLGVVVALTPLWFDTSTGAMWTMVILGALVALDGLASLAMPGMVYAEWFQMVLGALLFISPWVLTYTDMTGAAWTSWIGGALIVLAGAAALPAATSAHGRTAGQH</sequence>
<comment type="caution">
    <text evidence="3">The sequence shown here is derived from an EMBL/GenBank/DDBJ whole genome shotgun (WGS) entry which is preliminary data.</text>
</comment>
<evidence type="ECO:0000313" key="3">
    <source>
        <dbReference type="EMBL" id="TCP48602.1"/>
    </source>
</evidence>
<feature type="transmembrane region" description="Helical" evidence="1">
    <location>
        <begin position="90"/>
        <end position="109"/>
    </location>
</feature>
<dbReference type="EMBL" id="SLXQ01000010">
    <property type="protein sequence ID" value="TCP48602.1"/>
    <property type="molecule type" value="Genomic_DNA"/>
</dbReference>
<name>A0A4R2QH67_9PSEU</name>
<accession>A0A4R2QH67</accession>
<protein>
    <submittedName>
        <fullName evidence="3">SPW repeat-containing protein</fullName>
    </submittedName>
</protein>
<gene>
    <name evidence="3" type="ORF">EV191_110162</name>
</gene>
<reference evidence="3 4" key="1">
    <citation type="submission" date="2019-03" db="EMBL/GenBank/DDBJ databases">
        <title>Genomic Encyclopedia of Type Strains, Phase IV (KMG-IV): sequencing the most valuable type-strain genomes for metagenomic binning, comparative biology and taxonomic classification.</title>
        <authorList>
            <person name="Goeker M."/>
        </authorList>
    </citation>
    <scope>NUCLEOTIDE SEQUENCE [LARGE SCALE GENOMIC DNA]</scope>
    <source>
        <strain evidence="3 4">DSM 45765</strain>
    </source>
</reference>
<dbReference type="Proteomes" id="UP000294911">
    <property type="component" value="Unassembled WGS sequence"/>
</dbReference>
<dbReference type="OrthoDB" id="32521at2"/>
<evidence type="ECO:0000256" key="1">
    <source>
        <dbReference type="SAM" id="Phobius"/>
    </source>
</evidence>
<keyword evidence="1" id="KW-1133">Transmembrane helix</keyword>
<proteinExistence type="predicted"/>
<organism evidence="3 4">
    <name type="scientific">Tamaricihabitans halophyticus</name>
    <dbReference type="NCBI Taxonomy" id="1262583"/>
    <lineage>
        <taxon>Bacteria</taxon>
        <taxon>Bacillati</taxon>
        <taxon>Actinomycetota</taxon>
        <taxon>Actinomycetes</taxon>
        <taxon>Pseudonocardiales</taxon>
        <taxon>Pseudonocardiaceae</taxon>
        <taxon>Tamaricihabitans</taxon>
    </lineage>
</organism>
<dbReference type="RefSeq" id="WP_132878871.1">
    <property type="nucleotide sequence ID" value="NZ_SLXQ01000010.1"/>
</dbReference>
<dbReference type="AlphaFoldDB" id="A0A4R2QH67"/>
<feature type="transmembrane region" description="Helical" evidence="1">
    <location>
        <begin position="12"/>
        <end position="31"/>
    </location>
</feature>
<feature type="transmembrane region" description="Helical" evidence="1">
    <location>
        <begin position="66"/>
        <end position="84"/>
    </location>
</feature>
<keyword evidence="4" id="KW-1185">Reference proteome</keyword>
<keyword evidence="1" id="KW-0472">Membrane</keyword>